<dbReference type="AlphaFoldDB" id="A0A1T4LJH2"/>
<dbReference type="STRING" id="634771.SAMN04488128_101671"/>
<gene>
    <name evidence="1" type="ORF">SAMN04488128_101671</name>
</gene>
<protein>
    <submittedName>
        <fullName evidence="1">Uncharacterized protein</fullName>
    </submittedName>
</protein>
<sequence>MKKGWRSPTLFHTILKKGNIPIIKYQISKSKNKLILCSVSISSHIRKRWMFVCLLLIAQLTASVLPSLAAHKHLLFEQIHRQAALEDYLEHLASKLPPHIEADDAADDRECIHATKHRRKTRYYLSASSQQFSIATRVGYMDDSGSSQYCLIKENLPGEYARQKAFLPAYYSFLFRFTPF</sequence>
<accession>A0A1T4LJH2</accession>
<organism evidence="1 2">
    <name type="scientific">Chitinophaga eiseniae</name>
    <dbReference type="NCBI Taxonomy" id="634771"/>
    <lineage>
        <taxon>Bacteria</taxon>
        <taxon>Pseudomonadati</taxon>
        <taxon>Bacteroidota</taxon>
        <taxon>Chitinophagia</taxon>
        <taxon>Chitinophagales</taxon>
        <taxon>Chitinophagaceae</taxon>
        <taxon>Chitinophaga</taxon>
    </lineage>
</organism>
<dbReference type="Proteomes" id="UP000190367">
    <property type="component" value="Unassembled WGS sequence"/>
</dbReference>
<name>A0A1T4LJH2_9BACT</name>
<evidence type="ECO:0000313" key="1">
    <source>
        <dbReference type="EMBL" id="SJZ54766.1"/>
    </source>
</evidence>
<proteinExistence type="predicted"/>
<evidence type="ECO:0000313" key="2">
    <source>
        <dbReference type="Proteomes" id="UP000190367"/>
    </source>
</evidence>
<keyword evidence="2" id="KW-1185">Reference proteome</keyword>
<reference evidence="2" key="1">
    <citation type="submission" date="2017-02" db="EMBL/GenBank/DDBJ databases">
        <authorList>
            <person name="Varghese N."/>
            <person name="Submissions S."/>
        </authorList>
    </citation>
    <scope>NUCLEOTIDE SEQUENCE [LARGE SCALE GENOMIC DNA]</scope>
    <source>
        <strain evidence="2">DSM 22224</strain>
    </source>
</reference>
<dbReference type="EMBL" id="FUWZ01000001">
    <property type="protein sequence ID" value="SJZ54766.1"/>
    <property type="molecule type" value="Genomic_DNA"/>
</dbReference>